<sequence length="70" mass="7698">MSEAHIRGIVQSHAARNSEFRARAANAAKAGALAALERLIEKALFEAGVRALDFTRATVHNIAEWIRANW</sequence>
<evidence type="ECO:0000313" key="2">
    <source>
        <dbReference type="Proteomes" id="UP000538929"/>
    </source>
</evidence>
<dbReference type="AlphaFoldDB" id="A0A7W3TF12"/>
<keyword evidence="2" id="KW-1185">Reference proteome</keyword>
<name>A0A7W3TF12_9ACTN</name>
<accession>A0A7W3TF12</accession>
<gene>
    <name evidence="1" type="ORF">FNQ90_14750</name>
</gene>
<comment type="caution">
    <text evidence="1">The sequence shown here is derived from an EMBL/GenBank/DDBJ whole genome shotgun (WGS) entry which is preliminary data.</text>
</comment>
<organism evidence="1 2">
    <name type="scientific">Streptomyces alkaliphilus</name>
    <dbReference type="NCBI Taxonomy" id="1472722"/>
    <lineage>
        <taxon>Bacteria</taxon>
        <taxon>Bacillati</taxon>
        <taxon>Actinomycetota</taxon>
        <taxon>Actinomycetes</taxon>
        <taxon>Kitasatosporales</taxon>
        <taxon>Streptomycetaceae</taxon>
        <taxon>Streptomyces</taxon>
    </lineage>
</organism>
<proteinExistence type="predicted"/>
<dbReference type="EMBL" id="VKHT01000456">
    <property type="protein sequence ID" value="MBB0245325.1"/>
    <property type="molecule type" value="Genomic_DNA"/>
</dbReference>
<dbReference type="Proteomes" id="UP000538929">
    <property type="component" value="Unassembled WGS sequence"/>
</dbReference>
<evidence type="ECO:0000313" key="1">
    <source>
        <dbReference type="EMBL" id="MBB0245325.1"/>
    </source>
</evidence>
<protein>
    <submittedName>
        <fullName evidence="1">Uncharacterized protein</fullName>
    </submittedName>
</protein>
<reference evidence="2" key="1">
    <citation type="submission" date="2019-10" db="EMBL/GenBank/DDBJ databases">
        <title>Streptomyces sp. nov., a novel actinobacterium isolated from alkaline environment.</title>
        <authorList>
            <person name="Golinska P."/>
        </authorList>
    </citation>
    <scope>NUCLEOTIDE SEQUENCE [LARGE SCALE GENOMIC DNA]</scope>
    <source>
        <strain evidence="2">DSM 42118</strain>
    </source>
</reference>
<dbReference type="RefSeq" id="WP_182606823.1">
    <property type="nucleotide sequence ID" value="NZ_VKHT01000456.1"/>
</dbReference>